<keyword evidence="3" id="KW-1185">Reference proteome</keyword>
<evidence type="ECO:0000313" key="2">
    <source>
        <dbReference type="EMBL" id="MBB4570522.1"/>
    </source>
</evidence>
<reference evidence="2 3" key="1">
    <citation type="submission" date="2020-08" db="EMBL/GenBank/DDBJ databases">
        <title>Genomic Encyclopedia of Type Strains, Phase IV (KMG-V): Genome sequencing to study the core and pangenomes of soil and plant-associated prokaryotes.</title>
        <authorList>
            <person name="Whitman W."/>
        </authorList>
    </citation>
    <scope>NUCLEOTIDE SEQUENCE [LARGE SCALE GENOMIC DNA]</scope>
    <source>
        <strain evidence="2 3">SEMIA 492</strain>
    </source>
</reference>
<dbReference type="EMBL" id="JACIIG010000014">
    <property type="protein sequence ID" value="MBB4570522.1"/>
    <property type="molecule type" value="Genomic_DNA"/>
</dbReference>
<evidence type="ECO:0000256" key="1">
    <source>
        <dbReference type="SAM" id="MobiDB-lite"/>
    </source>
</evidence>
<feature type="region of interest" description="Disordered" evidence="1">
    <location>
        <begin position="93"/>
        <end position="129"/>
    </location>
</feature>
<sequence length="245" mass="25486">MMAKTTDTTQNSRAADASADLGRIAADMLRNSPVLPIHPLMGHPAAAFAAATAIGFGFSSQMAGPFFGALQGAVEATNKLAVAFGDKNDAAVEEKPAAKSDGAGEAKPLKASPAAKPVEATPVKTAPAEVKKVEPKPVAAKAEPVKTPAQTRAKAKIVVVEPVAAKAPARSRKAAVKTDDLKRISGIGPKLEQVLNGRGILRFADIAAWNQTDVERIDAELGFDGRIRRDDWVGQAKGLLPKGRS</sequence>
<organism evidence="2 3">
    <name type="scientific">Rhizobium leucaenae</name>
    <dbReference type="NCBI Taxonomy" id="29450"/>
    <lineage>
        <taxon>Bacteria</taxon>
        <taxon>Pseudomonadati</taxon>
        <taxon>Pseudomonadota</taxon>
        <taxon>Alphaproteobacteria</taxon>
        <taxon>Hyphomicrobiales</taxon>
        <taxon>Rhizobiaceae</taxon>
        <taxon>Rhizobium/Agrobacterium group</taxon>
        <taxon>Rhizobium</taxon>
    </lineage>
</organism>
<name>A0A7W6ZYF6_9HYPH</name>
<accession>A0A7W6ZYF6</accession>
<comment type="caution">
    <text evidence="2">The sequence shown here is derived from an EMBL/GenBank/DDBJ whole genome shotgun (WGS) entry which is preliminary data.</text>
</comment>
<protein>
    <submittedName>
        <fullName evidence="2">NADH-quinone oxidoreductase subunit E</fullName>
    </submittedName>
</protein>
<dbReference type="Gene3D" id="1.10.150.20">
    <property type="entry name" value="5' to 3' exonuclease, C-terminal subdomain"/>
    <property type="match status" value="1"/>
</dbReference>
<proteinExistence type="predicted"/>
<evidence type="ECO:0000313" key="3">
    <source>
        <dbReference type="Proteomes" id="UP000543836"/>
    </source>
</evidence>
<dbReference type="AlphaFoldDB" id="A0A7W6ZYF6"/>
<feature type="compositionally biased region" description="Basic and acidic residues" evidence="1">
    <location>
        <begin position="93"/>
        <end position="108"/>
    </location>
</feature>
<gene>
    <name evidence="2" type="ORF">GGE60_004661</name>
</gene>
<dbReference type="Proteomes" id="UP000543836">
    <property type="component" value="Unassembled WGS sequence"/>
</dbReference>
<dbReference type="RefSeq" id="WP_028754010.1">
    <property type="nucleotide sequence ID" value="NZ_LMZF01000017.1"/>
</dbReference>